<keyword evidence="6" id="KW-0472">Membrane</keyword>
<keyword evidence="4" id="KW-0378">Hydrolase</keyword>
<dbReference type="InterPro" id="IPR042269">
    <property type="entry name" value="Ser_carbopepase_S28_SKS"/>
</dbReference>
<comment type="similarity">
    <text evidence="1">Belongs to the peptidase S28 family.</text>
</comment>
<dbReference type="Gene3D" id="3.40.50.1820">
    <property type="entry name" value="alpha/beta hydrolase"/>
    <property type="match status" value="1"/>
</dbReference>
<keyword evidence="6" id="KW-1133">Transmembrane helix</keyword>
<dbReference type="AlphaFoldDB" id="A0A915CP84"/>
<protein>
    <submittedName>
        <fullName evidence="8">Uncharacterized protein</fullName>
    </submittedName>
</protein>
<evidence type="ECO:0000256" key="5">
    <source>
        <dbReference type="ARBA" id="ARBA00023180"/>
    </source>
</evidence>
<dbReference type="Gene3D" id="1.20.120.980">
    <property type="entry name" value="Serine carboxypeptidase S28, SKS domain"/>
    <property type="match status" value="1"/>
</dbReference>
<dbReference type="WBParaSite" id="jg11183">
    <property type="protein sequence ID" value="jg11183"/>
    <property type="gene ID" value="jg11183"/>
</dbReference>
<dbReference type="Proteomes" id="UP000887574">
    <property type="component" value="Unplaced"/>
</dbReference>
<evidence type="ECO:0000256" key="1">
    <source>
        <dbReference type="ARBA" id="ARBA00011079"/>
    </source>
</evidence>
<keyword evidence="6" id="KW-0812">Transmembrane</keyword>
<evidence type="ECO:0000256" key="4">
    <source>
        <dbReference type="ARBA" id="ARBA00022801"/>
    </source>
</evidence>
<name>A0A915CP84_9BILA</name>
<evidence type="ECO:0000256" key="3">
    <source>
        <dbReference type="ARBA" id="ARBA00022729"/>
    </source>
</evidence>
<evidence type="ECO:0000256" key="6">
    <source>
        <dbReference type="SAM" id="Phobius"/>
    </source>
</evidence>
<feature type="transmembrane region" description="Helical" evidence="6">
    <location>
        <begin position="9"/>
        <end position="28"/>
    </location>
</feature>
<dbReference type="GO" id="GO:0008239">
    <property type="term" value="F:dipeptidyl-peptidase activity"/>
    <property type="evidence" value="ECO:0007669"/>
    <property type="project" value="TreeGrafter"/>
</dbReference>
<dbReference type="InterPro" id="IPR008758">
    <property type="entry name" value="Peptidase_S28"/>
</dbReference>
<dbReference type="PANTHER" id="PTHR11010:SF38">
    <property type="entry name" value="LYSOSOMAL PRO-X CARBOXYPEPTIDASE"/>
    <property type="match status" value="1"/>
</dbReference>
<sequence length="323" mass="37166">MNFQRYGNFLRTMIFLQVFTLIINAYYLPEIQLGQIVTFTDDFYSRFFTVPIDHFAYTDARTFKLRYFINVTHFVPNGPIFFYTGGEATIMRYLDRMGFVWDIAKEFGAAIVFAEHHMGYLTAEQGLADYAMLITHLKQVVVHSFINAEGYESSSLNRLTGRALERSGCNLEKIHASYEAIYKLSRTDKGRAFLNKALRLNQTESVLQTSKDGDELLLMLQYGMQDMTMFNFPIQSNSLPGHLKNFAKPIASILQCVWGGSIILCHQRLQRSICEGQIDPYSWTFLYCTEMVANVCSKGPPFDPFLKDCPYSIEKELMTVKRS</sequence>
<keyword evidence="2" id="KW-0645">Protease</keyword>
<dbReference type="PANTHER" id="PTHR11010">
    <property type="entry name" value="PROTEASE S28 PRO-X CARBOXYPEPTIDASE-RELATED"/>
    <property type="match status" value="1"/>
</dbReference>
<evidence type="ECO:0000313" key="8">
    <source>
        <dbReference type="WBParaSite" id="jg11183"/>
    </source>
</evidence>
<reference evidence="8" key="1">
    <citation type="submission" date="2022-11" db="UniProtKB">
        <authorList>
            <consortium name="WormBaseParasite"/>
        </authorList>
    </citation>
    <scope>IDENTIFICATION</scope>
</reference>
<proteinExistence type="inferred from homology"/>
<evidence type="ECO:0000313" key="7">
    <source>
        <dbReference type="Proteomes" id="UP000887574"/>
    </source>
</evidence>
<keyword evidence="7" id="KW-1185">Reference proteome</keyword>
<dbReference type="GO" id="GO:0006508">
    <property type="term" value="P:proteolysis"/>
    <property type="evidence" value="ECO:0007669"/>
    <property type="project" value="UniProtKB-KW"/>
</dbReference>
<evidence type="ECO:0000256" key="2">
    <source>
        <dbReference type="ARBA" id="ARBA00022670"/>
    </source>
</evidence>
<keyword evidence="3" id="KW-0732">Signal</keyword>
<dbReference type="InterPro" id="IPR029058">
    <property type="entry name" value="AB_hydrolase_fold"/>
</dbReference>
<organism evidence="7 8">
    <name type="scientific">Ditylenchus dipsaci</name>
    <dbReference type="NCBI Taxonomy" id="166011"/>
    <lineage>
        <taxon>Eukaryota</taxon>
        <taxon>Metazoa</taxon>
        <taxon>Ecdysozoa</taxon>
        <taxon>Nematoda</taxon>
        <taxon>Chromadorea</taxon>
        <taxon>Rhabditida</taxon>
        <taxon>Tylenchina</taxon>
        <taxon>Tylenchomorpha</taxon>
        <taxon>Sphaerularioidea</taxon>
        <taxon>Anguinidae</taxon>
        <taxon>Anguininae</taxon>
        <taxon>Ditylenchus</taxon>
    </lineage>
</organism>
<accession>A0A915CP84</accession>
<keyword evidence="5" id="KW-0325">Glycoprotein</keyword>
<dbReference type="Pfam" id="PF05577">
    <property type="entry name" value="Peptidase_S28"/>
    <property type="match status" value="1"/>
</dbReference>
<dbReference type="GO" id="GO:0070008">
    <property type="term" value="F:serine-type exopeptidase activity"/>
    <property type="evidence" value="ECO:0007669"/>
    <property type="project" value="InterPro"/>
</dbReference>